<accession>W1NEX9</accession>
<sequence>MVLAVMAVVAMADDNNNVFQLFQDTRIQKSDGFTFGQKYAARSPSTFVANSTYTVPSFTLVLE</sequence>
<dbReference type="EMBL" id="KI397522">
    <property type="protein sequence ID" value="ERM94016.1"/>
    <property type="molecule type" value="Genomic_DNA"/>
</dbReference>
<dbReference type="AlphaFoldDB" id="W1NEX9"/>
<dbReference type="HOGENOM" id="CLU_2888773_0_0_1"/>
<organism evidence="1 2">
    <name type="scientific">Amborella trichopoda</name>
    <dbReference type="NCBI Taxonomy" id="13333"/>
    <lineage>
        <taxon>Eukaryota</taxon>
        <taxon>Viridiplantae</taxon>
        <taxon>Streptophyta</taxon>
        <taxon>Embryophyta</taxon>
        <taxon>Tracheophyta</taxon>
        <taxon>Spermatophyta</taxon>
        <taxon>Magnoliopsida</taxon>
        <taxon>Amborellales</taxon>
        <taxon>Amborellaceae</taxon>
        <taxon>Amborella</taxon>
    </lineage>
</organism>
<proteinExistence type="predicted"/>
<evidence type="ECO:0000313" key="2">
    <source>
        <dbReference type="Proteomes" id="UP000017836"/>
    </source>
</evidence>
<keyword evidence="2" id="KW-1185">Reference proteome</keyword>
<dbReference type="Proteomes" id="UP000017836">
    <property type="component" value="Unassembled WGS sequence"/>
</dbReference>
<gene>
    <name evidence="1" type="ORF">AMTR_s00136p00102030</name>
</gene>
<dbReference type="Gramene" id="ERM94016">
    <property type="protein sequence ID" value="ERM94016"/>
    <property type="gene ID" value="AMTR_s00136p00102030"/>
</dbReference>
<name>W1NEX9_AMBTC</name>
<protein>
    <submittedName>
        <fullName evidence="1">Uncharacterized protein</fullName>
    </submittedName>
</protein>
<evidence type="ECO:0000313" key="1">
    <source>
        <dbReference type="EMBL" id="ERM94016.1"/>
    </source>
</evidence>
<reference evidence="2" key="1">
    <citation type="journal article" date="2013" name="Science">
        <title>The Amborella genome and the evolution of flowering plants.</title>
        <authorList>
            <consortium name="Amborella Genome Project"/>
        </authorList>
    </citation>
    <scope>NUCLEOTIDE SEQUENCE [LARGE SCALE GENOMIC DNA]</scope>
</reference>